<protein>
    <submittedName>
        <fullName evidence="3">Uncharacterized protein LOC135193510</fullName>
    </submittedName>
</protein>
<dbReference type="Proteomes" id="UP001652626">
    <property type="component" value="Chromosome 11"/>
</dbReference>
<dbReference type="InterPro" id="IPR001254">
    <property type="entry name" value="Trypsin_dom"/>
</dbReference>
<dbReference type="Pfam" id="PF00089">
    <property type="entry name" value="Trypsin"/>
    <property type="match status" value="1"/>
</dbReference>
<dbReference type="Gene3D" id="2.40.10.10">
    <property type="entry name" value="Trypsin-like serine proteases"/>
    <property type="match status" value="1"/>
</dbReference>
<feature type="domain" description="Peptidase S1" evidence="1">
    <location>
        <begin position="43"/>
        <end position="132"/>
    </location>
</feature>
<dbReference type="GeneID" id="135193510"/>
<dbReference type="InterPro" id="IPR009003">
    <property type="entry name" value="Peptidase_S1_PA"/>
</dbReference>
<keyword evidence="2" id="KW-1185">Reference proteome</keyword>
<reference evidence="3" key="1">
    <citation type="submission" date="2025-08" db="UniProtKB">
        <authorList>
            <consortium name="RefSeq"/>
        </authorList>
    </citation>
    <scope>IDENTIFICATION</scope>
    <source>
        <tissue evidence="3">Whole body</tissue>
    </source>
</reference>
<dbReference type="InterPro" id="IPR043504">
    <property type="entry name" value="Peptidase_S1_PA_chymotrypsin"/>
</dbReference>
<proteinExistence type="predicted"/>
<evidence type="ECO:0000259" key="1">
    <source>
        <dbReference type="Pfam" id="PF00089"/>
    </source>
</evidence>
<evidence type="ECO:0000313" key="3">
    <source>
        <dbReference type="RefSeq" id="XP_064072377.1"/>
    </source>
</evidence>
<gene>
    <name evidence="3" type="primary">LOC135193510</name>
</gene>
<sequence>MYQNLEEQLKLKSSSIIKKRNFDRIRIGAGILDTLVKKIVFDDKQQWRKIEHLYTQRFYRFPAYNLAIVKVNNDWVFNEFVNKIPYTKWNQDFDGVCVGTGVRTIKSWSKNKHLFAVNFHLVARRTCEQNLLRSCLLYYCTEYDIKKLSSTNRIAVVKS</sequence>
<organism evidence="2 3">
    <name type="scientific">Vanessa tameamea</name>
    <name type="common">Kamehameha butterfly</name>
    <dbReference type="NCBI Taxonomy" id="334116"/>
    <lineage>
        <taxon>Eukaryota</taxon>
        <taxon>Metazoa</taxon>
        <taxon>Ecdysozoa</taxon>
        <taxon>Arthropoda</taxon>
        <taxon>Hexapoda</taxon>
        <taxon>Insecta</taxon>
        <taxon>Pterygota</taxon>
        <taxon>Neoptera</taxon>
        <taxon>Endopterygota</taxon>
        <taxon>Lepidoptera</taxon>
        <taxon>Glossata</taxon>
        <taxon>Ditrysia</taxon>
        <taxon>Papilionoidea</taxon>
        <taxon>Nymphalidae</taxon>
        <taxon>Nymphalinae</taxon>
        <taxon>Vanessa</taxon>
    </lineage>
</organism>
<dbReference type="RefSeq" id="XP_064072377.1">
    <property type="nucleotide sequence ID" value="XM_064216307.1"/>
</dbReference>
<accession>A0ABM4AM61</accession>
<evidence type="ECO:0000313" key="2">
    <source>
        <dbReference type="Proteomes" id="UP001652626"/>
    </source>
</evidence>
<dbReference type="SUPFAM" id="SSF50494">
    <property type="entry name" value="Trypsin-like serine proteases"/>
    <property type="match status" value="1"/>
</dbReference>
<name>A0ABM4AM61_VANTA</name>